<dbReference type="AlphaFoldDB" id="A0AAP8T9D6"/>
<comment type="caution">
    <text evidence="1">The sequence shown here is derived from an EMBL/GenBank/DDBJ whole genome shotgun (WGS) entry which is preliminary data.</text>
</comment>
<proteinExistence type="predicted"/>
<dbReference type="Proteomes" id="UP000235914">
    <property type="component" value="Unassembled WGS sequence"/>
</dbReference>
<accession>A0AAP8T9D6</accession>
<gene>
    <name evidence="1" type="ORF">CXU09_06745</name>
</gene>
<evidence type="ECO:0000313" key="2">
    <source>
        <dbReference type="Proteomes" id="UP000235914"/>
    </source>
</evidence>
<dbReference type="EMBL" id="PJKN01000003">
    <property type="protein sequence ID" value="PNC56310.1"/>
    <property type="molecule type" value="Genomic_DNA"/>
</dbReference>
<evidence type="ECO:0000313" key="1">
    <source>
        <dbReference type="EMBL" id="PNC56310.1"/>
    </source>
</evidence>
<sequence>MIPGNHATPILIFNPKDRLPITYKKNGNIRLSPERQNSMQIHDMGSYSSIFIFPADFRNIF</sequence>
<protein>
    <submittedName>
        <fullName evidence="1">Uncharacterized protein</fullName>
    </submittedName>
</protein>
<name>A0AAP8T9D6_9BACT</name>
<reference evidence="1 2" key="1">
    <citation type="journal article" date="2017" name="BMC Genomics">
        <title>Genome sequencing of 39 Akkermansia muciniphila isolates reveals its population structure, genomic and functional diverisity, and global distribution in mammalian gut microbiotas.</title>
        <authorList>
            <person name="Guo X."/>
            <person name="Li S."/>
            <person name="Zhang J."/>
            <person name="Wu F."/>
            <person name="Li X."/>
            <person name="Wu D."/>
            <person name="Zhang M."/>
            <person name="Ou Z."/>
            <person name="Jie Z."/>
            <person name="Yan Q."/>
            <person name="Li P."/>
            <person name="Yi J."/>
            <person name="Peng Y."/>
        </authorList>
    </citation>
    <scope>NUCLEOTIDE SEQUENCE [LARGE SCALE GENOMIC DNA]</scope>
    <source>
        <strain evidence="1 2">GP43</strain>
    </source>
</reference>
<organism evidence="1 2">
    <name type="scientific">Akkermansia muciniphila</name>
    <dbReference type="NCBI Taxonomy" id="239935"/>
    <lineage>
        <taxon>Bacteria</taxon>
        <taxon>Pseudomonadati</taxon>
        <taxon>Verrucomicrobiota</taxon>
        <taxon>Verrucomicrobiia</taxon>
        <taxon>Verrucomicrobiales</taxon>
        <taxon>Akkermansiaceae</taxon>
        <taxon>Akkermansia</taxon>
    </lineage>
</organism>